<organism evidence="2 3">
    <name type="scientific">Plasmodiophora brassicae</name>
    <name type="common">Clubroot disease agent</name>
    <dbReference type="NCBI Taxonomy" id="37360"/>
    <lineage>
        <taxon>Eukaryota</taxon>
        <taxon>Sar</taxon>
        <taxon>Rhizaria</taxon>
        <taxon>Endomyxa</taxon>
        <taxon>Phytomyxea</taxon>
        <taxon>Plasmodiophorida</taxon>
        <taxon>Plasmodiophoridae</taxon>
        <taxon>Plasmodiophora</taxon>
    </lineage>
</organism>
<reference evidence="2 3" key="1">
    <citation type="submission" date="2015-02" db="EMBL/GenBank/DDBJ databases">
        <authorList>
            <person name="Chooi Y.-H."/>
        </authorList>
    </citation>
    <scope>NUCLEOTIDE SEQUENCE [LARGE SCALE GENOMIC DNA]</scope>
    <source>
        <strain evidence="2">E3</strain>
    </source>
</reference>
<sequence>MSHVVGPGAVLLVSLAVIAGQLALAGKSIEQATSDETALNRLKFAVAAKAGALVVAGLLRTGLGTPRGQIRYRAKERGTLGETRDFLDGIANSAAIDAGAEVVTGFVESKAGLPRKVKAQLRKAGVRTLVRAAAGGVVAQGMGFDGKQHFVNSILLYVLNHIVSSPSQYHQ</sequence>
<feature type="chain" id="PRO_5005192976" evidence="1">
    <location>
        <begin position="26"/>
        <end position="171"/>
    </location>
</feature>
<accession>A0A0G4IQU6</accession>
<evidence type="ECO:0000256" key="1">
    <source>
        <dbReference type="SAM" id="SignalP"/>
    </source>
</evidence>
<keyword evidence="3" id="KW-1185">Reference proteome</keyword>
<dbReference type="EMBL" id="CDSF01000079">
    <property type="protein sequence ID" value="CEO97572.1"/>
    <property type="molecule type" value="Genomic_DNA"/>
</dbReference>
<protein>
    <submittedName>
        <fullName evidence="2">Uncharacterized protein</fullName>
    </submittedName>
</protein>
<feature type="signal peptide" evidence="1">
    <location>
        <begin position="1"/>
        <end position="25"/>
    </location>
</feature>
<name>A0A0G4IQU6_PLABS</name>
<keyword evidence="1" id="KW-0732">Signal</keyword>
<gene>
    <name evidence="2" type="ORF">PBRA_000917</name>
</gene>
<proteinExistence type="predicted"/>
<dbReference type="AlphaFoldDB" id="A0A0G4IQU6"/>
<evidence type="ECO:0000313" key="3">
    <source>
        <dbReference type="Proteomes" id="UP000039324"/>
    </source>
</evidence>
<evidence type="ECO:0000313" key="2">
    <source>
        <dbReference type="EMBL" id="CEO97572.1"/>
    </source>
</evidence>
<dbReference type="Proteomes" id="UP000039324">
    <property type="component" value="Unassembled WGS sequence"/>
</dbReference>